<dbReference type="AlphaFoldDB" id="A0A6I2U5N7"/>
<feature type="domain" description="Glycoside hydrolase family 2" evidence="4">
    <location>
        <begin position="2"/>
        <end position="67"/>
    </location>
</feature>
<reference evidence="5 6" key="1">
    <citation type="submission" date="2019-08" db="EMBL/GenBank/DDBJ databases">
        <title>In-depth cultivation of the pig gut microbiome towards novel bacterial diversity and tailored functional studies.</title>
        <authorList>
            <person name="Wylensek D."/>
            <person name="Hitch T.C.A."/>
            <person name="Clavel T."/>
        </authorList>
    </citation>
    <scope>NUCLEOTIDE SEQUENCE [LARGE SCALE GENOMIC DNA]</scope>
    <source>
        <strain evidence="5 6">LKV-178-WT-2C</strain>
    </source>
</reference>
<evidence type="ECO:0000313" key="5">
    <source>
        <dbReference type="EMBL" id="MST78824.1"/>
    </source>
</evidence>
<dbReference type="EMBL" id="VUNF01000054">
    <property type="protein sequence ID" value="MST78824.1"/>
    <property type="molecule type" value="Genomic_DNA"/>
</dbReference>
<accession>A0A6I2U5N7</accession>
<name>A0A6I2U5N7_9BACT</name>
<evidence type="ECO:0000259" key="4">
    <source>
        <dbReference type="Pfam" id="PF18565"/>
    </source>
</evidence>
<evidence type="ECO:0000256" key="2">
    <source>
        <dbReference type="ARBA" id="ARBA00022801"/>
    </source>
</evidence>
<evidence type="ECO:0000256" key="1">
    <source>
        <dbReference type="ARBA" id="ARBA00007401"/>
    </source>
</evidence>
<dbReference type="Pfam" id="PF18565">
    <property type="entry name" value="Glyco_hydro2_C5"/>
    <property type="match status" value="1"/>
</dbReference>
<dbReference type="Gene3D" id="2.60.40.10">
    <property type="entry name" value="Immunoglobulins"/>
    <property type="match status" value="1"/>
</dbReference>
<keyword evidence="2" id="KW-0378">Hydrolase</keyword>
<dbReference type="Proteomes" id="UP000450161">
    <property type="component" value="Unassembled WGS sequence"/>
</dbReference>
<dbReference type="GO" id="GO:0016798">
    <property type="term" value="F:hydrolase activity, acting on glycosyl bonds"/>
    <property type="evidence" value="ECO:0007669"/>
    <property type="project" value="UniProtKB-KW"/>
</dbReference>
<dbReference type="InterPro" id="IPR013783">
    <property type="entry name" value="Ig-like_fold"/>
</dbReference>
<dbReference type="InterPro" id="IPR040605">
    <property type="entry name" value="Glyco_hydro2_dom5"/>
</dbReference>
<evidence type="ECO:0000256" key="3">
    <source>
        <dbReference type="ARBA" id="ARBA00023295"/>
    </source>
</evidence>
<sequence length="72" mass="7794">MKGDANIVAVDNGNITSDELHIGKIQLEKTIQRHLFQGSALVILRAGDKPGKIELSVAGEKMKAKKLVLNTK</sequence>
<comment type="similarity">
    <text evidence="1">Belongs to the glycosyl hydrolase 2 family.</text>
</comment>
<gene>
    <name evidence="5" type="ORF">FYJ72_14480</name>
</gene>
<protein>
    <recommendedName>
        <fullName evidence="4">Glycoside hydrolase family 2 domain-containing protein</fullName>
    </recommendedName>
</protein>
<proteinExistence type="inferred from homology"/>
<organism evidence="5 6">
    <name type="scientific">Segatella copri</name>
    <dbReference type="NCBI Taxonomy" id="165179"/>
    <lineage>
        <taxon>Bacteria</taxon>
        <taxon>Pseudomonadati</taxon>
        <taxon>Bacteroidota</taxon>
        <taxon>Bacteroidia</taxon>
        <taxon>Bacteroidales</taxon>
        <taxon>Prevotellaceae</taxon>
        <taxon>Segatella</taxon>
    </lineage>
</organism>
<keyword evidence="3" id="KW-0326">Glycosidase</keyword>
<comment type="caution">
    <text evidence="5">The sequence shown here is derived from an EMBL/GenBank/DDBJ whole genome shotgun (WGS) entry which is preliminary data.</text>
</comment>
<evidence type="ECO:0000313" key="6">
    <source>
        <dbReference type="Proteomes" id="UP000450161"/>
    </source>
</evidence>